<dbReference type="InParanoid" id="A0A369K8K9"/>
<dbReference type="Proteomes" id="UP000076154">
    <property type="component" value="Unassembled WGS sequence"/>
</dbReference>
<gene>
    <name evidence="1" type="ORF">Hypma_013991</name>
</gene>
<accession>A0A369K8K9</accession>
<dbReference type="AlphaFoldDB" id="A0A369K8K9"/>
<name>A0A369K8K9_HYPMA</name>
<organism evidence="1 2">
    <name type="scientific">Hypsizygus marmoreus</name>
    <name type="common">White beech mushroom</name>
    <name type="synonym">Agaricus marmoreus</name>
    <dbReference type="NCBI Taxonomy" id="39966"/>
    <lineage>
        <taxon>Eukaryota</taxon>
        <taxon>Fungi</taxon>
        <taxon>Dikarya</taxon>
        <taxon>Basidiomycota</taxon>
        <taxon>Agaricomycotina</taxon>
        <taxon>Agaricomycetes</taxon>
        <taxon>Agaricomycetidae</taxon>
        <taxon>Agaricales</taxon>
        <taxon>Tricholomatineae</taxon>
        <taxon>Lyophyllaceae</taxon>
        <taxon>Hypsizygus</taxon>
    </lineage>
</organism>
<comment type="caution">
    <text evidence="1">The sequence shown here is derived from an EMBL/GenBank/DDBJ whole genome shotgun (WGS) entry which is preliminary data.</text>
</comment>
<reference evidence="1" key="1">
    <citation type="submission" date="2018-04" db="EMBL/GenBank/DDBJ databases">
        <title>Whole genome sequencing of Hypsizygus marmoreus.</title>
        <authorList>
            <person name="Choi I.-G."/>
            <person name="Min B."/>
            <person name="Kim J.-G."/>
            <person name="Kim S."/>
            <person name="Oh Y.-L."/>
            <person name="Kong W.-S."/>
            <person name="Park H."/>
            <person name="Jeong J."/>
            <person name="Song E.-S."/>
        </authorList>
    </citation>
    <scope>NUCLEOTIDE SEQUENCE [LARGE SCALE GENOMIC DNA]</scope>
    <source>
        <strain evidence="1">51987-8</strain>
    </source>
</reference>
<evidence type="ECO:0000313" key="1">
    <source>
        <dbReference type="EMBL" id="RDB29902.1"/>
    </source>
</evidence>
<sequence>MSVDSASHSDLHRDLLQTLILRAKFPSRIHEDHPQLKPPFEIEELATNADNGSIKDLRTLAASLQTDATLSHYPEILDILFRHVEASPPPSVNAANTNDDVELAEASLHCIFMAMQCHVSSGCMQVEGSLLASKVLLSWPMLWEWMKYLYYWTGNDFDFSFDAES</sequence>
<evidence type="ECO:0000313" key="2">
    <source>
        <dbReference type="Proteomes" id="UP000076154"/>
    </source>
</evidence>
<proteinExistence type="predicted"/>
<keyword evidence="2" id="KW-1185">Reference proteome</keyword>
<protein>
    <submittedName>
        <fullName evidence="1">Uncharacterized protein</fullName>
    </submittedName>
</protein>
<dbReference type="EMBL" id="LUEZ02000009">
    <property type="protein sequence ID" value="RDB29902.1"/>
    <property type="molecule type" value="Genomic_DNA"/>
</dbReference>